<organism evidence="17 18">
    <name type="scientific">Cohnella yongneupensis</name>
    <dbReference type="NCBI Taxonomy" id="425006"/>
    <lineage>
        <taxon>Bacteria</taxon>
        <taxon>Bacillati</taxon>
        <taxon>Bacillota</taxon>
        <taxon>Bacilli</taxon>
        <taxon>Bacillales</taxon>
        <taxon>Paenibacillaceae</taxon>
        <taxon>Cohnella</taxon>
    </lineage>
</organism>
<dbReference type="PROSITE" id="PS50109">
    <property type="entry name" value="HIS_KIN"/>
    <property type="match status" value="1"/>
</dbReference>
<dbReference type="PROSITE" id="PS50885">
    <property type="entry name" value="HAMP"/>
    <property type="match status" value="1"/>
</dbReference>
<dbReference type="Gene3D" id="3.30.565.10">
    <property type="entry name" value="Histidine kinase-like ATPase, C-terminal domain"/>
    <property type="match status" value="1"/>
</dbReference>
<evidence type="ECO:0000256" key="12">
    <source>
        <dbReference type="ARBA" id="ARBA00023012"/>
    </source>
</evidence>
<evidence type="ECO:0000256" key="11">
    <source>
        <dbReference type="ARBA" id="ARBA00022989"/>
    </source>
</evidence>
<evidence type="ECO:0000259" key="15">
    <source>
        <dbReference type="PROSITE" id="PS50109"/>
    </source>
</evidence>
<dbReference type="RefSeq" id="WP_378112193.1">
    <property type="nucleotide sequence ID" value="NZ_JBHSNC010000038.1"/>
</dbReference>
<evidence type="ECO:0000256" key="13">
    <source>
        <dbReference type="ARBA" id="ARBA00023136"/>
    </source>
</evidence>
<evidence type="ECO:0000259" key="16">
    <source>
        <dbReference type="PROSITE" id="PS50885"/>
    </source>
</evidence>
<keyword evidence="13 14" id="KW-0472">Membrane</keyword>
<dbReference type="GO" id="GO:0016301">
    <property type="term" value="F:kinase activity"/>
    <property type="evidence" value="ECO:0007669"/>
    <property type="project" value="UniProtKB-KW"/>
</dbReference>
<feature type="transmembrane region" description="Helical" evidence="14">
    <location>
        <begin position="171"/>
        <end position="194"/>
    </location>
</feature>
<name>A0ABW0QZS0_9BACL</name>
<keyword evidence="12" id="KW-0902">Two-component regulatory system</keyword>
<dbReference type="InterPro" id="IPR036890">
    <property type="entry name" value="HATPase_C_sf"/>
</dbReference>
<dbReference type="InterPro" id="IPR005467">
    <property type="entry name" value="His_kinase_dom"/>
</dbReference>
<dbReference type="SUPFAM" id="SSF158472">
    <property type="entry name" value="HAMP domain-like"/>
    <property type="match status" value="1"/>
</dbReference>
<dbReference type="EMBL" id="JBHSNC010000038">
    <property type="protein sequence ID" value="MFC5530253.1"/>
    <property type="molecule type" value="Genomic_DNA"/>
</dbReference>
<evidence type="ECO:0000256" key="2">
    <source>
        <dbReference type="ARBA" id="ARBA00004651"/>
    </source>
</evidence>
<dbReference type="SMART" id="SM00387">
    <property type="entry name" value="HATPase_c"/>
    <property type="match status" value="1"/>
</dbReference>
<keyword evidence="8" id="KW-0547">Nucleotide-binding</keyword>
<comment type="subcellular location">
    <subcellularLocation>
        <location evidence="2">Cell membrane</location>
        <topology evidence="2">Multi-pass membrane protein</topology>
    </subcellularLocation>
</comment>
<dbReference type="Gene3D" id="6.10.340.10">
    <property type="match status" value="1"/>
</dbReference>
<dbReference type="SMART" id="SM00304">
    <property type="entry name" value="HAMP"/>
    <property type="match status" value="1"/>
</dbReference>
<dbReference type="SUPFAM" id="SSF55874">
    <property type="entry name" value="ATPase domain of HSP90 chaperone/DNA topoisomerase II/histidine kinase"/>
    <property type="match status" value="1"/>
</dbReference>
<dbReference type="InterPro" id="IPR050398">
    <property type="entry name" value="HssS/ArlS-like"/>
</dbReference>
<dbReference type="Pfam" id="PF00512">
    <property type="entry name" value="HisKA"/>
    <property type="match status" value="1"/>
</dbReference>
<dbReference type="CDD" id="cd00082">
    <property type="entry name" value="HisKA"/>
    <property type="match status" value="1"/>
</dbReference>
<evidence type="ECO:0000256" key="3">
    <source>
        <dbReference type="ARBA" id="ARBA00012438"/>
    </source>
</evidence>
<keyword evidence="7 14" id="KW-0812">Transmembrane</keyword>
<evidence type="ECO:0000256" key="4">
    <source>
        <dbReference type="ARBA" id="ARBA00022475"/>
    </source>
</evidence>
<dbReference type="PRINTS" id="PR00344">
    <property type="entry name" value="BCTRLSENSOR"/>
</dbReference>
<evidence type="ECO:0000313" key="18">
    <source>
        <dbReference type="Proteomes" id="UP001596108"/>
    </source>
</evidence>
<dbReference type="PANTHER" id="PTHR45528">
    <property type="entry name" value="SENSOR HISTIDINE KINASE CPXA"/>
    <property type="match status" value="1"/>
</dbReference>
<feature type="domain" description="HAMP" evidence="16">
    <location>
        <begin position="196"/>
        <end position="248"/>
    </location>
</feature>
<dbReference type="PANTHER" id="PTHR45528:SF1">
    <property type="entry name" value="SENSOR HISTIDINE KINASE CPXA"/>
    <property type="match status" value="1"/>
</dbReference>
<protein>
    <recommendedName>
        <fullName evidence="3">histidine kinase</fullName>
        <ecNumber evidence="3">2.7.13.3</ecNumber>
    </recommendedName>
</protein>
<sequence length="489" mass="55682">MSIRMKLLISYAAMLVMPLVLMLVTVLSLLFVFRGDLQNLSNLYETQVEGFEHADYHYLLKNTISQNPELLTDNAYLNDVSEELKARNSYIIVRLDDQLKYVPDQVKDNPALLSGLMPFERSGYRHDLSTRSFGNEFYSVFQFDFLTSAQQHGSLFLLKKVDPLVYYARKYVPSMLVVLLVILIITHTLLTYLMSKSIIRPLRRLRAAAKQIKEGDLDFQVEIGRKDEIGQLGVAFEEMRYQLQHSLRLQTQYEANRKELVSNISHDLKTPITAIKGYVDGIMEGVADSPEKTEKYMRTIAAKAEEMDRLIDELFLYSKLDLKRVPFAFEHVPILALLQDWTEELQFELEKQGVKLLTELRIGTGGIVNVDRDKLKRVLTNVIQNSLKYMLNEDKVIQVRAKDSGDQLRLEIQDNGPGIDAEALPFVFDRFYRAEQSRNADTGGSGLGLAIAKQIMEGHGGDIRAESKEGQGTTIVVILPIQREGAHSQ</sequence>
<feature type="transmembrane region" description="Helical" evidence="14">
    <location>
        <begin position="7"/>
        <end position="33"/>
    </location>
</feature>
<dbReference type="Pfam" id="PF02518">
    <property type="entry name" value="HATPase_c"/>
    <property type="match status" value="1"/>
</dbReference>
<feature type="domain" description="Histidine kinase" evidence="15">
    <location>
        <begin position="263"/>
        <end position="483"/>
    </location>
</feature>
<reference evidence="18" key="1">
    <citation type="journal article" date="2019" name="Int. J. Syst. Evol. Microbiol.">
        <title>The Global Catalogue of Microorganisms (GCM) 10K type strain sequencing project: providing services to taxonomists for standard genome sequencing and annotation.</title>
        <authorList>
            <consortium name="The Broad Institute Genomics Platform"/>
            <consortium name="The Broad Institute Genome Sequencing Center for Infectious Disease"/>
            <person name="Wu L."/>
            <person name="Ma J."/>
        </authorList>
    </citation>
    <scope>NUCLEOTIDE SEQUENCE [LARGE SCALE GENOMIC DNA]</scope>
    <source>
        <strain evidence="18">CGMCC 1.18578</strain>
    </source>
</reference>
<keyword evidence="9 17" id="KW-0418">Kinase</keyword>
<keyword evidence="4" id="KW-1003">Cell membrane</keyword>
<keyword evidence="10" id="KW-0067">ATP-binding</keyword>
<evidence type="ECO:0000256" key="8">
    <source>
        <dbReference type="ARBA" id="ARBA00022741"/>
    </source>
</evidence>
<dbReference type="InterPro" id="IPR003661">
    <property type="entry name" value="HisK_dim/P_dom"/>
</dbReference>
<dbReference type="InterPro" id="IPR003660">
    <property type="entry name" value="HAMP_dom"/>
</dbReference>
<keyword evidence="6" id="KW-0808">Transferase</keyword>
<dbReference type="InterPro" id="IPR003594">
    <property type="entry name" value="HATPase_dom"/>
</dbReference>
<dbReference type="Gene3D" id="1.10.287.130">
    <property type="match status" value="1"/>
</dbReference>
<evidence type="ECO:0000256" key="7">
    <source>
        <dbReference type="ARBA" id="ARBA00022692"/>
    </source>
</evidence>
<accession>A0ABW0QZS0</accession>
<evidence type="ECO:0000256" key="9">
    <source>
        <dbReference type="ARBA" id="ARBA00022777"/>
    </source>
</evidence>
<dbReference type="CDD" id="cd06225">
    <property type="entry name" value="HAMP"/>
    <property type="match status" value="1"/>
</dbReference>
<dbReference type="Proteomes" id="UP001596108">
    <property type="component" value="Unassembled WGS sequence"/>
</dbReference>
<evidence type="ECO:0000313" key="17">
    <source>
        <dbReference type="EMBL" id="MFC5530253.1"/>
    </source>
</evidence>
<comment type="catalytic activity">
    <reaction evidence="1">
        <text>ATP + protein L-histidine = ADP + protein N-phospho-L-histidine.</text>
        <dbReference type="EC" id="2.7.13.3"/>
    </reaction>
</comment>
<evidence type="ECO:0000256" key="10">
    <source>
        <dbReference type="ARBA" id="ARBA00022840"/>
    </source>
</evidence>
<evidence type="ECO:0000256" key="5">
    <source>
        <dbReference type="ARBA" id="ARBA00022553"/>
    </source>
</evidence>
<dbReference type="SUPFAM" id="SSF47384">
    <property type="entry name" value="Homodimeric domain of signal transducing histidine kinase"/>
    <property type="match status" value="1"/>
</dbReference>
<keyword evidence="11 14" id="KW-1133">Transmembrane helix</keyword>
<evidence type="ECO:0000256" key="6">
    <source>
        <dbReference type="ARBA" id="ARBA00022679"/>
    </source>
</evidence>
<proteinExistence type="predicted"/>
<comment type="caution">
    <text evidence="17">The sequence shown here is derived from an EMBL/GenBank/DDBJ whole genome shotgun (WGS) entry which is preliminary data.</text>
</comment>
<evidence type="ECO:0000256" key="1">
    <source>
        <dbReference type="ARBA" id="ARBA00000085"/>
    </source>
</evidence>
<keyword evidence="18" id="KW-1185">Reference proteome</keyword>
<gene>
    <name evidence="17" type="ORF">ACFPQ4_12520</name>
</gene>
<dbReference type="EC" id="2.7.13.3" evidence="3"/>
<keyword evidence="5" id="KW-0597">Phosphoprotein</keyword>
<dbReference type="CDD" id="cd00075">
    <property type="entry name" value="HATPase"/>
    <property type="match status" value="1"/>
</dbReference>
<dbReference type="SMART" id="SM00388">
    <property type="entry name" value="HisKA"/>
    <property type="match status" value="1"/>
</dbReference>
<dbReference type="InterPro" id="IPR004358">
    <property type="entry name" value="Sig_transdc_His_kin-like_C"/>
</dbReference>
<dbReference type="InterPro" id="IPR036097">
    <property type="entry name" value="HisK_dim/P_sf"/>
</dbReference>
<evidence type="ECO:0000256" key="14">
    <source>
        <dbReference type="SAM" id="Phobius"/>
    </source>
</evidence>
<dbReference type="Pfam" id="PF00672">
    <property type="entry name" value="HAMP"/>
    <property type="match status" value="1"/>
</dbReference>